<proteinExistence type="inferred from homology"/>
<dbReference type="InterPro" id="IPR011009">
    <property type="entry name" value="Kinase-like_dom_sf"/>
</dbReference>
<dbReference type="FunFam" id="1.10.510.10:FF:000947">
    <property type="entry name" value="serine/threonine-protein kinase OSR1"/>
    <property type="match status" value="1"/>
</dbReference>
<feature type="compositionally biased region" description="Low complexity" evidence="3">
    <location>
        <begin position="374"/>
        <end position="386"/>
    </location>
</feature>
<feature type="compositionally biased region" description="Basic and acidic residues" evidence="3">
    <location>
        <begin position="387"/>
        <end position="399"/>
    </location>
</feature>
<dbReference type="GO" id="GO:0004672">
    <property type="term" value="F:protein kinase activity"/>
    <property type="evidence" value="ECO:0007669"/>
    <property type="project" value="InterPro"/>
</dbReference>
<dbReference type="Pfam" id="PF00069">
    <property type="entry name" value="Pkinase"/>
    <property type="match status" value="1"/>
</dbReference>
<dbReference type="GO" id="GO:0005524">
    <property type="term" value="F:ATP binding"/>
    <property type="evidence" value="ECO:0007669"/>
    <property type="project" value="UniProtKB-UniRule"/>
</dbReference>
<dbReference type="InterPro" id="IPR017441">
    <property type="entry name" value="Protein_kinase_ATP_BS"/>
</dbReference>
<dbReference type="PANTHER" id="PTHR48014">
    <property type="entry name" value="SERINE/THREONINE-PROTEIN KINASE FRAY2"/>
    <property type="match status" value="1"/>
</dbReference>
<feature type="domain" description="Protein kinase" evidence="4">
    <location>
        <begin position="14"/>
        <end position="286"/>
    </location>
</feature>
<comment type="similarity">
    <text evidence="1">Belongs to the protein kinase superfamily. STE Ser/Thr protein kinase family. STE20 subfamily.</text>
</comment>
<keyword evidence="2" id="KW-0067">ATP-binding</keyword>
<gene>
    <name evidence="5" type="ORF">FJAP1339_LOCUS8321</name>
</gene>
<dbReference type="EMBL" id="HBHR01016614">
    <property type="protein sequence ID" value="CAD9867959.1"/>
    <property type="molecule type" value="Transcribed_RNA"/>
</dbReference>
<keyword evidence="2" id="KW-0547">Nucleotide-binding</keyword>
<reference evidence="5" key="1">
    <citation type="submission" date="2021-01" db="EMBL/GenBank/DDBJ databases">
        <authorList>
            <person name="Corre E."/>
            <person name="Pelletier E."/>
            <person name="Niang G."/>
            <person name="Scheremetjew M."/>
            <person name="Finn R."/>
            <person name="Kale V."/>
            <person name="Holt S."/>
            <person name="Cochrane G."/>
            <person name="Meng A."/>
            <person name="Brown T."/>
            <person name="Cohen L."/>
        </authorList>
    </citation>
    <scope>NUCLEOTIDE SEQUENCE</scope>
    <source>
        <strain evidence="5">CCMP1661</strain>
    </source>
</reference>
<dbReference type="AlphaFoldDB" id="A0A7S2XYH4"/>
<evidence type="ECO:0000256" key="1">
    <source>
        <dbReference type="ARBA" id="ARBA00008874"/>
    </source>
</evidence>
<organism evidence="5">
    <name type="scientific">Fibrocapsa japonica</name>
    <dbReference type="NCBI Taxonomy" id="94617"/>
    <lineage>
        <taxon>Eukaryota</taxon>
        <taxon>Sar</taxon>
        <taxon>Stramenopiles</taxon>
        <taxon>Ochrophyta</taxon>
        <taxon>Raphidophyceae</taxon>
        <taxon>Chattonellales</taxon>
        <taxon>Chattonellaceae</taxon>
        <taxon>Fibrocapsa</taxon>
    </lineage>
</organism>
<dbReference type="InterPro" id="IPR000719">
    <property type="entry name" value="Prot_kinase_dom"/>
</dbReference>
<evidence type="ECO:0000256" key="2">
    <source>
        <dbReference type="PROSITE-ProRule" id="PRU10141"/>
    </source>
</evidence>
<feature type="region of interest" description="Disordered" evidence="3">
    <location>
        <begin position="338"/>
        <end position="416"/>
    </location>
</feature>
<dbReference type="PANTHER" id="PTHR48014:SF21">
    <property type="entry name" value="SERINE_THREONINE-PROTEIN KINASE FRAY2"/>
    <property type="match status" value="1"/>
</dbReference>
<dbReference type="InterPro" id="IPR047173">
    <property type="entry name" value="STRAD_A/B-like"/>
</dbReference>
<evidence type="ECO:0000259" key="4">
    <source>
        <dbReference type="PROSITE" id="PS50011"/>
    </source>
</evidence>
<accession>A0A7S2XYH4</accession>
<evidence type="ECO:0000256" key="3">
    <source>
        <dbReference type="SAM" id="MobiDB-lite"/>
    </source>
</evidence>
<dbReference type="PROSITE" id="PS50011">
    <property type="entry name" value="PROTEIN_KINASE_DOM"/>
    <property type="match status" value="1"/>
</dbReference>
<evidence type="ECO:0000313" key="5">
    <source>
        <dbReference type="EMBL" id="CAD9867959.1"/>
    </source>
</evidence>
<feature type="binding site" evidence="2">
    <location>
        <position position="44"/>
    </location>
    <ligand>
        <name>ATP</name>
        <dbReference type="ChEBI" id="CHEBI:30616"/>
    </ligand>
</feature>
<feature type="compositionally biased region" description="Polar residues" evidence="3">
    <location>
        <begin position="338"/>
        <end position="357"/>
    </location>
</feature>
<dbReference type="SUPFAM" id="SSF56112">
    <property type="entry name" value="Protein kinase-like (PK-like)"/>
    <property type="match status" value="1"/>
</dbReference>
<protein>
    <recommendedName>
        <fullName evidence="4">Protein kinase domain-containing protein</fullName>
    </recommendedName>
</protein>
<dbReference type="Gene3D" id="3.30.200.20">
    <property type="entry name" value="Phosphorylase Kinase, domain 1"/>
    <property type="match status" value="1"/>
</dbReference>
<dbReference type="SMART" id="SM00220">
    <property type="entry name" value="S_TKc"/>
    <property type="match status" value="1"/>
</dbReference>
<sequence length="416" mass="46504">MQDSSEWPCTGEDYVLEQEIGRGAFAKVYKASCMQRPDCPVAIKIMNLEDISSSFEDIRQEVQTMRLAEHENVLKCQCSFVEGQQLWLVMDFMDQGSCLHVLTQSEKHGFGRGMKEEWLAYVLKQTLQGLEYFHRSGQVHRDVKAGNILLSSTGDVRLADFGVAGWLIRYGERHSTKKTFVGTPCWMAPEVMEQTIGYDYKADIWSFGITALELAKGFAPYAHYPPMKVLLMTIQEDPPSLKSYDDDKQMNGSSFSRHFKEMIRMCLQKDPKKRPACSTLLQHKFFKSDKTQDALNGEDGLVQGLLRRLPGTVCDQQGPSAERLPGTQPAYIRQNSAEQKTVDLSAQSASGAGSETSAKVAGDDHVPGTTWVFSDGSSGVLRSRGGSKAEEGEQHKDDLDSFYDEFEASTKGELNR</sequence>
<name>A0A7S2XYH4_9STRA</name>
<dbReference type="GO" id="GO:0043539">
    <property type="term" value="F:protein serine/threonine kinase activator activity"/>
    <property type="evidence" value="ECO:0007669"/>
    <property type="project" value="InterPro"/>
</dbReference>
<dbReference type="PROSITE" id="PS00107">
    <property type="entry name" value="PROTEIN_KINASE_ATP"/>
    <property type="match status" value="1"/>
</dbReference>
<dbReference type="Gene3D" id="1.10.510.10">
    <property type="entry name" value="Transferase(Phosphotransferase) domain 1"/>
    <property type="match status" value="1"/>
</dbReference>